<dbReference type="Gene3D" id="3.40.225.10">
    <property type="entry name" value="Class II aldolase/adducin N-terminal domain"/>
    <property type="match status" value="1"/>
</dbReference>
<dbReference type="Pfam" id="PF00702">
    <property type="entry name" value="Hydrolase"/>
    <property type="match status" value="1"/>
</dbReference>
<evidence type="ECO:0000256" key="8">
    <source>
        <dbReference type="ARBA" id="ARBA00023268"/>
    </source>
</evidence>
<dbReference type="InterPro" id="IPR036412">
    <property type="entry name" value="HAD-like_sf"/>
</dbReference>
<dbReference type="EMBL" id="JARAOO010000001">
    <property type="protein sequence ID" value="KAJ7981753.1"/>
    <property type="molecule type" value="Genomic_DNA"/>
</dbReference>
<feature type="binding site" evidence="9">
    <location>
        <position position="452"/>
    </location>
    <ligand>
        <name>substrate</name>
        <label>2</label>
        <note>for enolase-phosphatase activity</note>
    </ligand>
</feature>
<keyword evidence="2 9" id="KW-0479">Metal-binding</keyword>
<comment type="catalytic activity">
    <reaction evidence="9">
        <text>5-(methylsulfanyl)-D-ribulose 1-phosphate = 5-methylsulfanyl-2,3-dioxopentyl phosphate + H2O</text>
        <dbReference type="Rhea" id="RHEA:15549"/>
        <dbReference type="ChEBI" id="CHEBI:15377"/>
        <dbReference type="ChEBI" id="CHEBI:58548"/>
        <dbReference type="ChEBI" id="CHEBI:58828"/>
        <dbReference type="EC" id="4.2.1.109"/>
    </reaction>
</comment>
<dbReference type="SUPFAM" id="SSF56784">
    <property type="entry name" value="HAD-like"/>
    <property type="match status" value="1"/>
</dbReference>
<dbReference type="SUPFAM" id="SSF53639">
    <property type="entry name" value="AraD/HMP-PK domain-like"/>
    <property type="match status" value="1"/>
</dbReference>
<dbReference type="InterPro" id="IPR036409">
    <property type="entry name" value="Aldolase_II/adducin_N_sf"/>
</dbReference>
<keyword evidence="3 9" id="KW-0378">Hydrolase</keyword>
<dbReference type="EC" id="4.2.1.109" evidence="9"/>
<dbReference type="Pfam" id="PF00596">
    <property type="entry name" value="Aldolase_II"/>
    <property type="match status" value="1"/>
</dbReference>
<comment type="similarity">
    <text evidence="9">In the C-terminal section; belongs to the HAD-like hydrolase superfamily. MasA/MtnC family.</text>
</comment>
<evidence type="ECO:0000256" key="7">
    <source>
        <dbReference type="ARBA" id="ARBA00023239"/>
    </source>
</evidence>
<dbReference type="PANTHER" id="PTHR20371">
    <property type="entry name" value="ENOLASE-PHOSPHATASE E1"/>
    <property type="match status" value="1"/>
</dbReference>
<evidence type="ECO:0000256" key="9">
    <source>
        <dbReference type="HAMAP-Rule" id="MF_03118"/>
    </source>
</evidence>
<keyword evidence="8 9" id="KW-0511">Multifunctional enzyme</keyword>
<keyword evidence="4 9" id="KW-0862">Zinc</keyword>
<feature type="binding site" evidence="9">
    <location>
        <position position="128"/>
    </location>
    <ligand>
        <name>Zn(2+)</name>
        <dbReference type="ChEBI" id="CHEBI:29105"/>
    </ligand>
</feature>
<dbReference type="InterPro" id="IPR001303">
    <property type="entry name" value="Aldolase_II/adducin_N"/>
</dbReference>
<dbReference type="InterPro" id="IPR006439">
    <property type="entry name" value="HAD-SF_hydro_IA"/>
</dbReference>
<dbReference type="GO" id="GO:0046570">
    <property type="term" value="F:methylthioribulose 1-phosphate dehydratase activity"/>
    <property type="evidence" value="ECO:0007669"/>
    <property type="project" value="UniProtKB-UniRule"/>
</dbReference>
<dbReference type="GO" id="GO:0008270">
    <property type="term" value="F:zinc ion binding"/>
    <property type="evidence" value="ECO:0007669"/>
    <property type="project" value="UniProtKB-UniRule"/>
</dbReference>
<comment type="caution">
    <text evidence="11">The sequence shown here is derived from an EMBL/GenBank/DDBJ whole genome shotgun (WGS) entry which is preliminary data.</text>
</comment>
<keyword evidence="5" id="KW-0460">Magnesium</keyword>
<evidence type="ECO:0000256" key="3">
    <source>
        <dbReference type="ARBA" id="ARBA00022801"/>
    </source>
</evidence>
<comment type="similarity">
    <text evidence="9">In the N-terminal section; belongs to the aldolase class II family. MtnB subfamily.</text>
</comment>
<feature type="domain" description="Class II aldolase/adducin N-terminal" evidence="10">
    <location>
        <begin position="29"/>
        <end position="230"/>
    </location>
</feature>
<feature type="region of interest" description="Enolase-phosphatase E1" evidence="9">
    <location>
        <begin position="280"/>
        <end position="519"/>
    </location>
</feature>
<gene>
    <name evidence="11" type="ORF">O6P43_000976</name>
</gene>
<feature type="active site" description="Proton donor/acceptor; for methylthioribulose-1-phosphate dehydratase activity" evidence="9">
    <location>
        <position position="153"/>
    </location>
</feature>
<reference evidence="11 12" key="1">
    <citation type="journal article" date="2023" name="Science">
        <title>Elucidation of the pathway for biosynthesis of saponin adjuvants from the soapbark tree.</title>
        <authorList>
            <person name="Reed J."/>
            <person name="Orme A."/>
            <person name="El-Demerdash A."/>
            <person name="Owen C."/>
            <person name="Martin L.B.B."/>
            <person name="Misra R.C."/>
            <person name="Kikuchi S."/>
            <person name="Rejzek M."/>
            <person name="Martin A.C."/>
            <person name="Harkess A."/>
            <person name="Leebens-Mack J."/>
            <person name="Louveau T."/>
            <person name="Stephenson M.J."/>
            <person name="Osbourn A."/>
        </authorList>
    </citation>
    <scope>NUCLEOTIDE SEQUENCE [LARGE SCALE GENOMIC DNA]</scope>
    <source>
        <strain evidence="11">S10</strain>
    </source>
</reference>
<dbReference type="HAMAP" id="MF_03118">
    <property type="entry name" value="Salvage_MtnBC"/>
    <property type="match status" value="1"/>
</dbReference>
<dbReference type="GO" id="GO:0005737">
    <property type="term" value="C:cytoplasm"/>
    <property type="evidence" value="ECO:0007669"/>
    <property type="project" value="InterPro"/>
</dbReference>
<organism evidence="11 12">
    <name type="scientific">Quillaja saponaria</name>
    <name type="common">Soap bark tree</name>
    <dbReference type="NCBI Taxonomy" id="32244"/>
    <lineage>
        <taxon>Eukaryota</taxon>
        <taxon>Viridiplantae</taxon>
        <taxon>Streptophyta</taxon>
        <taxon>Embryophyta</taxon>
        <taxon>Tracheophyta</taxon>
        <taxon>Spermatophyta</taxon>
        <taxon>Magnoliopsida</taxon>
        <taxon>eudicotyledons</taxon>
        <taxon>Gunneridae</taxon>
        <taxon>Pentapetalae</taxon>
        <taxon>rosids</taxon>
        <taxon>fabids</taxon>
        <taxon>Fabales</taxon>
        <taxon>Quillajaceae</taxon>
        <taxon>Quillaja</taxon>
    </lineage>
</organism>
<dbReference type="Gene3D" id="1.10.720.60">
    <property type="match status" value="1"/>
</dbReference>
<dbReference type="InterPro" id="IPR023214">
    <property type="entry name" value="HAD_sf"/>
</dbReference>
<dbReference type="NCBIfam" id="TIGR01691">
    <property type="entry name" value="enolase-ppase"/>
    <property type="match status" value="1"/>
</dbReference>
<dbReference type="FunFam" id="3.40.50.1000:FF:000088">
    <property type="entry name" value="Probable bifunctional methylthioribulose-1-phosphate dehydratase/enolase-phosphatase E1"/>
    <property type="match status" value="1"/>
</dbReference>
<keyword evidence="7 9" id="KW-0456">Lyase</keyword>
<evidence type="ECO:0000256" key="5">
    <source>
        <dbReference type="ARBA" id="ARBA00022842"/>
    </source>
</evidence>
<dbReference type="Gene3D" id="3.40.50.1000">
    <property type="entry name" value="HAD superfamily/HAD-like"/>
    <property type="match status" value="1"/>
</dbReference>
<comment type="pathway">
    <text evidence="9">Amino-acid biosynthesis; L-methionine biosynthesis via salvage pathway; L-methionine from S-methyl-5-thio-alpha-D-ribose 1-phosphate: step 4/6.</text>
</comment>
<evidence type="ECO:0000256" key="1">
    <source>
        <dbReference type="ARBA" id="ARBA00022605"/>
    </source>
</evidence>
<comment type="cofactor">
    <cofactor evidence="9">
        <name>Zn(2+)</name>
        <dbReference type="ChEBI" id="CHEBI:29105"/>
    </cofactor>
    <text evidence="9">Binds 1 zinc ion per subunit.</text>
</comment>
<dbReference type="InterPro" id="IPR027505">
    <property type="entry name" value="MtnB_viridiplantae"/>
</dbReference>
<dbReference type="KEGG" id="qsa:O6P43_000976"/>
<sequence>MSSVYVKGVRTVTTSQAYLEGKAVKETKVLISELGRQFYNIGWVSGAGGSISIRVHDDSVPKSQQLIVMSPSGVQMEKMEPEDMFVLYLTDSILSSPSPKPYPHKHPKCSARCPTEIFELCAAGAVIHSYGMESCFITMLNPLSKEFRISHMEMIKGIKGHGYYDELVVPIIENTASEYELTTRLAEAIKAYPKTTAVLVRNGGLYVWGDSWISAKTQAECYYYLFDAAIKLHQLGLDWSTPNHGPIQNVRGAVKTSSDISTKAETADSKHKLQALPRFIVLEIEGTTTPISFVAEVLFPYARDNVGKHLSATYETAETQYDIKLLRSQVQNDQEIGVAGAVPIPSPDAGKEQVIAALVANVEAMIKADRKIHALKQLQGHIWKTGYKNKELKGLVFDDVPEALEKWHALGVKVYIYSSGSRLEQRLIFGNTNYGDLRKYLSGFFETTVGNKRETSSYIEILESLGVDKPSDVLFVTDVFHEATAAKAAGLEVIVSIRPGNGPLPENHRFKTINSFLEI</sequence>
<dbReference type="GO" id="GO:0043874">
    <property type="term" value="F:acireductone synthase activity"/>
    <property type="evidence" value="ECO:0007669"/>
    <property type="project" value="UniProtKB-EC"/>
</dbReference>
<dbReference type="GO" id="GO:0000287">
    <property type="term" value="F:magnesium ion binding"/>
    <property type="evidence" value="ECO:0007669"/>
    <property type="project" value="InterPro"/>
</dbReference>
<dbReference type="InterPro" id="IPR023943">
    <property type="entry name" value="Enolase-ppase_E1"/>
</dbReference>
<protein>
    <recommendedName>
        <fullName evidence="9">Probable bifunctional methylthioribulose-1-phosphate dehydratase/enolase-phosphatase E1</fullName>
    </recommendedName>
    <domain>
        <recommendedName>
            <fullName evidence="9">Methylthioribulose-1-phosphate dehydratase</fullName>
            <shortName evidence="9">MTRu-1-P dehydratase</shortName>
            <ecNumber evidence="9">4.2.1.109</ecNumber>
        </recommendedName>
    </domain>
    <domain>
        <recommendedName>
            <fullName evidence="9">Enolase-phosphatase E1</fullName>
            <ecNumber evidence="9">3.1.3.77</ecNumber>
        </recommendedName>
        <alternativeName>
            <fullName evidence="9">2,3-diketo-5-methylthio-1-phosphopentane phosphatase</fullName>
        </alternativeName>
    </domain>
</protein>
<dbReference type="NCBIfam" id="TIGR01549">
    <property type="entry name" value="HAD-SF-IA-v1"/>
    <property type="match status" value="1"/>
</dbReference>
<dbReference type="AlphaFoldDB" id="A0AAD7QHS6"/>
<dbReference type="EC" id="3.1.3.77" evidence="9"/>
<dbReference type="InterPro" id="IPR017714">
    <property type="entry name" value="MethylthioRu-1-P_deHdtase_MtnB"/>
</dbReference>
<dbReference type="GO" id="GO:0019509">
    <property type="term" value="P:L-methionine salvage from methylthioadenosine"/>
    <property type="evidence" value="ECO:0007669"/>
    <property type="project" value="UniProtKB-UniRule"/>
</dbReference>
<dbReference type="PANTHER" id="PTHR20371:SF1">
    <property type="entry name" value="ENOLASE-PHOSPHATASE E1"/>
    <property type="match status" value="1"/>
</dbReference>
<dbReference type="FunFam" id="3.40.225.10:FF:000010">
    <property type="entry name" value="Probable bifunctional methylthioribulose-1-phosphate dehydratase/enolase-phosphatase E1"/>
    <property type="match status" value="1"/>
</dbReference>
<evidence type="ECO:0000313" key="12">
    <source>
        <dbReference type="Proteomes" id="UP001163823"/>
    </source>
</evidence>
<feature type="region of interest" description="Methylthioribulose-1-phosphate dehydratase" evidence="9">
    <location>
        <begin position="1"/>
        <end position="238"/>
    </location>
</feature>
<dbReference type="FunFam" id="1.10.720.60:FF:000001">
    <property type="entry name" value="Probable bifunctional methylthioribulose-1-phosphate dehydratase/enolase-phosphatase E1"/>
    <property type="match status" value="1"/>
</dbReference>
<name>A0AAD7QHS6_QUISA</name>
<accession>A0AAD7QHS6</accession>
<keyword evidence="6 9" id="KW-0486">Methionine biosynthesis</keyword>
<comment type="caution">
    <text evidence="9">Lacks conserved residue(s) required for the propagation of feature annotation.</text>
</comment>
<dbReference type="Proteomes" id="UP001163823">
    <property type="component" value="Chromosome 1"/>
</dbReference>
<keyword evidence="1 9" id="KW-0028">Amino-acid biosynthesis</keyword>
<proteinExistence type="inferred from homology"/>
<comment type="catalytic activity">
    <reaction evidence="9">
        <text>5-methylsulfanyl-2,3-dioxopentyl phosphate + H2O = 1,2-dihydroxy-5-(methylsulfanyl)pent-1-en-3-one + phosphate</text>
        <dbReference type="Rhea" id="RHEA:21700"/>
        <dbReference type="ChEBI" id="CHEBI:15377"/>
        <dbReference type="ChEBI" id="CHEBI:43474"/>
        <dbReference type="ChEBI" id="CHEBI:49252"/>
        <dbReference type="ChEBI" id="CHEBI:58828"/>
        <dbReference type="EC" id="3.1.3.77"/>
    </reaction>
</comment>
<feature type="binding site" evidence="9">
    <location>
        <begin position="418"/>
        <end position="419"/>
    </location>
    <ligand>
        <name>substrate</name>
        <label>2</label>
        <note>for enolase-phosphatase activity</note>
    </ligand>
</feature>
<comment type="pathway">
    <text evidence="9">Amino-acid biosynthesis; L-methionine biosynthesis via salvage pathway; L-methionine from S-methyl-5-thio-alpha-D-ribose 1-phosphate: step 2/6.</text>
</comment>
<evidence type="ECO:0000313" key="11">
    <source>
        <dbReference type="EMBL" id="KAJ7981753.1"/>
    </source>
</evidence>
<keyword evidence="12" id="KW-1185">Reference proteome</keyword>
<evidence type="ECO:0000256" key="4">
    <source>
        <dbReference type="ARBA" id="ARBA00022833"/>
    </source>
</evidence>
<dbReference type="CDD" id="cd01629">
    <property type="entry name" value="HAD_EP"/>
    <property type="match status" value="1"/>
</dbReference>
<dbReference type="NCBIfam" id="TIGR03328">
    <property type="entry name" value="salvage_mtnB"/>
    <property type="match status" value="1"/>
</dbReference>
<evidence type="ECO:0000259" key="10">
    <source>
        <dbReference type="SMART" id="SM01007"/>
    </source>
</evidence>
<evidence type="ECO:0000256" key="6">
    <source>
        <dbReference type="ARBA" id="ARBA00023167"/>
    </source>
</evidence>
<dbReference type="SMART" id="SM01007">
    <property type="entry name" value="Aldolase_II"/>
    <property type="match status" value="1"/>
</dbReference>
<comment type="pathway">
    <text evidence="9">Amino-acid biosynthesis; L-methionine biosynthesis via salvage pathway; L-methionine from S-methyl-5-thio-alpha-D-ribose 1-phosphate: step 3/6.</text>
</comment>
<evidence type="ECO:0000256" key="2">
    <source>
        <dbReference type="ARBA" id="ARBA00022723"/>
    </source>
</evidence>